<comment type="caution">
    <text evidence="2">The sequence shown here is derived from an EMBL/GenBank/DDBJ whole genome shotgun (WGS) entry which is preliminary data.</text>
</comment>
<keyword evidence="1" id="KW-1133">Transmembrane helix</keyword>
<dbReference type="Proteomes" id="UP001163714">
    <property type="component" value="Unassembled WGS sequence"/>
</dbReference>
<keyword evidence="1" id="KW-0472">Membrane</keyword>
<dbReference type="EMBL" id="JAPDMX010000024">
    <property type="protein sequence ID" value="MCW3172681.1"/>
    <property type="molecule type" value="Genomic_DNA"/>
</dbReference>
<keyword evidence="3" id="KW-1185">Reference proteome</keyword>
<feature type="transmembrane region" description="Helical" evidence="1">
    <location>
        <begin position="30"/>
        <end position="56"/>
    </location>
</feature>
<dbReference type="RefSeq" id="WP_264726218.1">
    <property type="nucleotide sequence ID" value="NZ_JAPDMX010000024.1"/>
</dbReference>
<proteinExistence type="predicted"/>
<keyword evidence="1" id="KW-0812">Transmembrane</keyword>
<dbReference type="PANTHER" id="PTHR38775:SF1">
    <property type="entry name" value="INNER MEMBRANE PROTEIN"/>
    <property type="match status" value="1"/>
</dbReference>
<dbReference type="InterPro" id="IPR009525">
    <property type="entry name" value="DUF1145"/>
</dbReference>
<accession>A0ABT3I9D1</accession>
<dbReference type="Pfam" id="PF06611">
    <property type="entry name" value="DUF1145"/>
    <property type="match status" value="1"/>
</dbReference>
<feature type="transmembrane region" description="Helical" evidence="1">
    <location>
        <begin position="7"/>
        <end position="24"/>
    </location>
</feature>
<feature type="transmembrane region" description="Helical" evidence="1">
    <location>
        <begin position="68"/>
        <end position="84"/>
    </location>
</feature>
<evidence type="ECO:0000256" key="1">
    <source>
        <dbReference type="SAM" id="Phobius"/>
    </source>
</evidence>
<evidence type="ECO:0000313" key="2">
    <source>
        <dbReference type="EMBL" id="MCW3172681.1"/>
    </source>
</evidence>
<gene>
    <name evidence="2" type="ORF">OHT75_09345</name>
</gene>
<protein>
    <submittedName>
        <fullName evidence="2">DUF1145 domain-containing protein</fullName>
    </submittedName>
</protein>
<sequence>MSQLIKCGYVTTAMAWLVMIYNLAYPFEGLIGLALTILLLLTVIMHALQMVIFHLMFKDTLTLKQKDYIVVCVFGLFGLLAYRQKVLQK</sequence>
<evidence type="ECO:0000313" key="3">
    <source>
        <dbReference type="Proteomes" id="UP001163714"/>
    </source>
</evidence>
<dbReference type="PANTHER" id="PTHR38775">
    <property type="entry name" value="INNER MEMBRANE PROTEIN-RELATED"/>
    <property type="match status" value="1"/>
</dbReference>
<name>A0ABT3I9D1_9GAMM</name>
<organism evidence="2 3">
    <name type="scientific">Shewanella subflava</name>
    <dbReference type="NCBI Taxonomy" id="2986476"/>
    <lineage>
        <taxon>Bacteria</taxon>
        <taxon>Pseudomonadati</taxon>
        <taxon>Pseudomonadota</taxon>
        <taxon>Gammaproteobacteria</taxon>
        <taxon>Alteromonadales</taxon>
        <taxon>Shewanellaceae</taxon>
        <taxon>Shewanella</taxon>
    </lineage>
</organism>
<reference evidence="2" key="1">
    <citation type="submission" date="2022-10" db="EMBL/GenBank/DDBJ databases">
        <title>Shewanella flava sp. nov, isolated from the estuary of the Fenhe River into the Yellow River.</title>
        <authorList>
            <person name="Li Y."/>
        </authorList>
    </citation>
    <scope>NUCLEOTIDE SEQUENCE</scope>
    <source>
        <strain evidence="2">FYR11-62</strain>
    </source>
</reference>